<keyword evidence="10" id="KW-1185">Reference proteome</keyword>
<feature type="transmembrane region" description="Helical" evidence="7">
    <location>
        <begin position="2271"/>
        <end position="2290"/>
    </location>
</feature>
<name>A0ABS5M969_9BACI</name>
<evidence type="ECO:0000313" key="9">
    <source>
        <dbReference type="EMBL" id="MBS3678859.1"/>
    </source>
</evidence>
<evidence type="ECO:0000256" key="6">
    <source>
        <dbReference type="SAM" id="MobiDB-lite"/>
    </source>
</evidence>
<dbReference type="InterPro" id="IPR026466">
    <property type="entry name" value="Fim_isopep_form_D2_dom"/>
</dbReference>
<dbReference type="PANTHER" id="PTHR34819">
    <property type="entry name" value="LARGE CYSTEINE-RICH PERIPLASMIC PROTEIN OMCB"/>
    <property type="match status" value="1"/>
</dbReference>
<dbReference type="InterPro" id="IPR051172">
    <property type="entry name" value="Chlamydia_OmcB"/>
</dbReference>
<organism evidence="9 10">
    <name type="scientific">Ornithinibacillus massiliensis</name>
    <dbReference type="NCBI Taxonomy" id="1944633"/>
    <lineage>
        <taxon>Bacteria</taxon>
        <taxon>Bacillati</taxon>
        <taxon>Bacillota</taxon>
        <taxon>Bacilli</taxon>
        <taxon>Bacillales</taxon>
        <taxon>Bacillaceae</taxon>
        <taxon>Ornithinibacillus</taxon>
    </lineage>
</organism>
<dbReference type="SUPFAM" id="SSF49401">
    <property type="entry name" value="Bacterial adhesins"/>
    <property type="match status" value="11"/>
</dbReference>
<reference evidence="9 10" key="1">
    <citation type="submission" date="2021-05" db="EMBL/GenBank/DDBJ databases">
        <title>Ornithinibacillus massiliensis sp. nov.</title>
        <authorList>
            <person name="Iwaza R."/>
            <person name="Lagier J.-C."/>
            <person name="Raoult D."/>
        </authorList>
    </citation>
    <scope>NUCLEOTIDE SEQUENCE [LARGE SCALE GENOMIC DNA]</scope>
    <source>
        <strain evidence="9 10">Marseille-P3601</strain>
    </source>
</reference>
<feature type="region of interest" description="Disordered" evidence="6">
    <location>
        <begin position="1514"/>
        <end position="1545"/>
    </location>
</feature>
<keyword evidence="5" id="KW-0572">Peptidoglycan-anchor</keyword>
<comment type="caution">
    <text evidence="9">The sequence shown here is derived from an EMBL/GenBank/DDBJ whole genome shotgun (WGS) entry which is preliminary data.</text>
</comment>
<dbReference type="InterPro" id="IPR047589">
    <property type="entry name" value="DUF11_rpt"/>
</dbReference>
<dbReference type="NCBIfam" id="TIGR04226">
    <property type="entry name" value="RrgB_K2N_iso_D2"/>
    <property type="match status" value="9"/>
</dbReference>
<dbReference type="PANTHER" id="PTHR34819:SF3">
    <property type="entry name" value="CELL SURFACE PROTEIN"/>
    <property type="match status" value="1"/>
</dbReference>
<evidence type="ECO:0000256" key="7">
    <source>
        <dbReference type="SAM" id="Phobius"/>
    </source>
</evidence>
<feature type="region of interest" description="Disordered" evidence="6">
    <location>
        <begin position="2228"/>
        <end position="2260"/>
    </location>
</feature>
<feature type="domain" description="Gram-positive cocci surface proteins LPxTG" evidence="8">
    <location>
        <begin position="2263"/>
        <end position="2296"/>
    </location>
</feature>
<evidence type="ECO:0000256" key="5">
    <source>
        <dbReference type="ARBA" id="ARBA00023088"/>
    </source>
</evidence>
<dbReference type="InterPro" id="IPR019931">
    <property type="entry name" value="LPXTG_anchor"/>
</dbReference>
<feature type="compositionally biased region" description="Acidic residues" evidence="6">
    <location>
        <begin position="1237"/>
        <end position="1246"/>
    </location>
</feature>
<evidence type="ECO:0000256" key="2">
    <source>
        <dbReference type="ARBA" id="ARBA00022512"/>
    </source>
</evidence>
<keyword evidence="2" id="KW-0134">Cell wall</keyword>
<dbReference type="InterPro" id="IPR001434">
    <property type="entry name" value="OmcB-like_DUF11"/>
</dbReference>
<comment type="subcellular location">
    <subcellularLocation>
        <location evidence="1">Secreted</location>
        <location evidence="1">Cell wall</location>
        <topology evidence="1">Peptidoglycan-anchor</topology>
    </subcellularLocation>
</comment>
<feature type="region of interest" description="Disordered" evidence="6">
    <location>
        <begin position="1227"/>
        <end position="1266"/>
    </location>
</feature>
<evidence type="ECO:0000256" key="3">
    <source>
        <dbReference type="ARBA" id="ARBA00022525"/>
    </source>
</evidence>
<feature type="compositionally biased region" description="Basic and acidic residues" evidence="6">
    <location>
        <begin position="1529"/>
        <end position="1545"/>
    </location>
</feature>
<feature type="compositionally biased region" description="Basic and acidic residues" evidence="6">
    <location>
        <begin position="1247"/>
        <end position="1266"/>
    </location>
</feature>
<keyword evidence="7" id="KW-1133">Transmembrane helix</keyword>
<evidence type="ECO:0000256" key="4">
    <source>
        <dbReference type="ARBA" id="ARBA00022729"/>
    </source>
</evidence>
<dbReference type="Proteomes" id="UP000681870">
    <property type="component" value="Unassembled WGS sequence"/>
</dbReference>
<feature type="compositionally biased region" description="Basic and acidic residues" evidence="6">
    <location>
        <begin position="2228"/>
        <end position="2244"/>
    </location>
</feature>
<dbReference type="SUPFAM" id="SSF63829">
    <property type="entry name" value="Calcium-dependent phosphotriesterase"/>
    <property type="match status" value="1"/>
</dbReference>
<dbReference type="NCBIfam" id="TIGR01451">
    <property type="entry name" value="B_ant_repeat"/>
    <property type="match status" value="11"/>
</dbReference>
<feature type="compositionally biased region" description="Basic and acidic residues" evidence="6">
    <location>
        <begin position="210"/>
        <end position="219"/>
    </location>
</feature>
<sequence length="2296" mass="249947">MRPKRFLNRKMKSGLQKSFIIFMSMLVILSGAIPYTTPLAMAEGSGSQLPVVSKDVDGEESKEIIKGEAYQYNINVMLPENLSNYESITISDELDPRLDIKGTSVLIDKEVNDTYKVDIDGLKVSLTSTTEQLSDLSGKEVKLQITATIKENATTGEKIDNIAQVVINDSTVLETNTAVVIPVNSEEKDVIKQNELKEEDGETGNDEGGYSDKDSRDQLVNKNDSSVSSENLDASINQVDISAESISLNEIDSYGSASNGKIYQIDGNDPTVVKGTVTITGIPDTSLNGLAISENEDFLYAARATSLYRISPDGSAQFVDMLAGGATNAVIYKDKYFHSYLNNDDGKYYLGTYDLTTGEKSSKEINGYDPGSGVGGDLVVDSDGYLWFAANQANAQDTYIAQMNPETAEVIRVIPITQADGTPLEGGVRGISFLPSGEMLLNSGPTNTYFTLFILDPVTLSTTYLTSVNDGGLSVDLASQVTPQFDPFPPALESEKQVEIFEKALGNTDVNNPEEGDILTYTIQTRNTLEEYSILKNLVISDTIPEGLEYVTGTLLVDGEAVTDEEDEDKGQVVDNEIVGELGDIIDNDWHTLEFQVTVQQGQAGKTIDNIATVDAANTEPDNPEAAVDIYPRQPVPDACAVPVALINGEFEEPEGPGTYDNSVAGGGYYYADTVPGWETTDVGRTPRGIIQIMDPDRPSTIPPNTPNQENLTSRFAELNADTHSMLYQELPTVPGQTIYWRLDHRSYTGVDTMSVNIGPVTDDPFNTTPEIERISTGTIWETYTGSYTVPAGQTVTRFGFKAISSSSGSVAFGNYIDNVFLGTEPCVIAEKTVSPEGEVFAGQELTYEVTIKNNGGDIAADVVFEDVIPEGTEYVPGSLKIIDGPGAGDLTDEEGDDAGHFDGEKVIIELGDLPNTNNLPDGITVQFKVKALVDDTVSEVINKAQINYENLLTNESKTTESNETITDLTYQDPVLESQKTAEVLEKAEGNTDLEHPEVGDTLFYTIQTRNTVENSLVKNLVISDLIPDGLEYVTGTLTVDGEDVTDEEDDDAGHSVDGEIFGAFGDVTDTEWHSVTFQVVVGEGQAGKDIENIAIVDGDNIDEPDEPSEEVLVYPREPKLDSDKFSSIEEKGEGNTDTEKYQVGDTIKYTIQARNTVRESVVENFVISDVLPEGLTYVEGSLEVSHDGTGTMEDGTLTANFGNVTDVEWRIVTFLATIDSGQSGQTIQNTATVDGDNIDDPDSPENEFKVDPREPKLESEKTSSIAEKLEGNTDTEHPEVGDVLTYTIQTRNTVEDSLIEKLTIRDVLPEGLEYVEGTLTVDGVSVTDEEDDDAGHSVDGEIFGAFGDIIDTEWHKVTFQVVVGEGQAGKDIENIAIVDGDNIDEPDEPSEEVLVYPRIPVLDSDKFSSIEEKGEGNTDTEKYQVGDTIKYTIQARNTVRESVVENFVISDVLPEGLTYVEGSLEVSHDGTGTMEDGTITASFGDITDIEWRIVTFLATIDSGQSGQTINNTATVDGDNIDDPDSPENEFKVDPREPKIESEKTSSIAEKLEGNTDADNPEVGDILTYTIQTRNTVEDSLVENLTIRDILPEGLEYVGESLTVDGVSVTDEEDGDAGHSVNGEIFGSFGDITDTEWHTVTFQVVVGEGQAGKDIENIATVDGDNIDEPDEPSEEVLVYPREPKLDSDKISSIEEKGEGNTDTEKYQVGDTIKYTIQARNTVRESVMENFMISDVLPEGLTYVEGSLEVSHDGTGTMEDGTLTTNFGDVTDVEWRIVTFLATIDSGQSGQTINNTATVDGDNIDDPDSPENEFKVDPRKPKLESEKTSSIAEKLEGNTDADNPEVGDILTYTIQTRNTVEDSLVENLTIRDVLPEGLEYVEGTLTVDGVSVTDEEDDDAGHSVDGEIFGSFGDVTDTEWHSVTFQVVVGEGQAGKDIENIATVDGDNVDDPDKPSEEVLVYPRDPNLESDKFSSIVEKGEGNTDTDKYQVGDTIEYTIQARNMVKESLIENFVISDVLPEGLTYVEGSLEVSHEGVGTYKDGIIMAVFGDVTDTEWRTVTFKAIIDAGQTNQTIKNTATVDGDNIDEPDQPSEEILVNPRDPKLESEKTAKNVEEGKEVYEVGDTVVYTIRARNKVKDSLVENLVISDVLPEGLTYVEGTLKVSHKGIGTYKDGIITASFGDVTDSEWRTVTFHVTVDADQFGNTIKNVATVGADNMENPETPTEEIVIGKEKASPPVKVEDNQPKQPEATKPVQSVNEGKELPKTATNHYNLMLIGFLLLLIGTIIWYWRRRENA</sequence>
<proteinExistence type="predicted"/>
<keyword evidence="7" id="KW-0472">Membrane</keyword>
<feature type="compositionally biased region" description="Acidic residues" evidence="6">
    <location>
        <begin position="1519"/>
        <end position="1528"/>
    </location>
</feature>
<dbReference type="NCBIfam" id="TIGR01167">
    <property type="entry name" value="LPXTG_anchor"/>
    <property type="match status" value="1"/>
</dbReference>
<keyword evidence="7" id="KW-0812">Transmembrane</keyword>
<evidence type="ECO:0000256" key="1">
    <source>
        <dbReference type="ARBA" id="ARBA00004168"/>
    </source>
</evidence>
<protein>
    <submittedName>
        <fullName evidence="9">Isopeptide-forming domain-containing fimbrial protein</fullName>
    </submittedName>
</protein>
<evidence type="ECO:0000259" key="8">
    <source>
        <dbReference type="PROSITE" id="PS50847"/>
    </source>
</evidence>
<keyword evidence="3" id="KW-0964">Secreted</keyword>
<keyword evidence="4" id="KW-0732">Signal</keyword>
<dbReference type="RefSeq" id="WP_211740921.1">
    <property type="nucleotide sequence ID" value="NZ_JAGXBY010000001.1"/>
</dbReference>
<dbReference type="Gene3D" id="2.60.40.740">
    <property type="match status" value="12"/>
</dbReference>
<dbReference type="Pfam" id="PF01345">
    <property type="entry name" value="DUF11"/>
    <property type="match status" value="10"/>
</dbReference>
<feature type="compositionally biased region" description="Basic and acidic residues" evidence="6">
    <location>
        <begin position="1811"/>
        <end position="1829"/>
    </location>
</feature>
<dbReference type="PROSITE" id="PS50847">
    <property type="entry name" value="GRAM_POS_ANCHORING"/>
    <property type="match status" value="1"/>
</dbReference>
<feature type="compositionally biased region" description="Acidic residues" evidence="6">
    <location>
        <begin position="1801"/>
        <end position="1810"/>
    </location>
</feature>
<accession>A0ABS5M969</accession>
<feature type="region of interest" description="Disordered" evidence="6">
    <location>
        <begin position="193"/>
        <end position="228"/>
    </location>
</feature>
<feature type="region of interest" description="Disordered" evidence="6">
    <location>
        <begin position="1796"/>
        <end position="1829"/>
    </location>
</feature>
<evidence type="ECO:0000313" key="10">
    <source>
        <dbReference type="Proteomes" id="UP000681870"/>
    </source>
</evidence>
<dbReference type="InterPro" id="IPR008966">
    <property type="entry name" value="Adhesion_dom_sf"/>
</dbReference>
<gene>
    <name evidence="9" type="ORF">KGF86_01385</name>
</gene>
<dbReference type="EMBL" id="JAGXBY010000001">
    <property type="protein sequence ID" value="MBS3678859.1"/>
    <property type="molecule type" value="Genomic_DNA"/>
</dbReference>